<dbReference type="InterPro" id="IPR016152">
    <property type="entry name" value="PTrfase/Anion_transptr"/>
</dbReference>
<evidence type="ECO:0000256" key="5">
    <source>
        <dbReference type="SAM" id="Phobius"/>
    </source>
</evidence>
<dbReference type="Gene3D" id="1.20.1530.20">
    <property type="match status" value="1"/>
</dbReference>
<keyword evidence="3 5" id="KW-1133">Transmembrane helix</keyword>
<evidence type="ECO:0000256" key="1">
    <source>
        <dbReference type="ARBA" id="ARBA00004141"/>
    </source>
</evidence>
<dbReference type="Proteomes" id="UP000187735">
    <property type="component" value="Chromosome"/>
</dbReference>
<evidence type="ECO:0000256" key="4">
    <source>
        <dbReference type="ARBA" id="ARBA00023136"/>
    </source>
</evidence>
<dbReference type="InterPro" id="IPR002178">
    <property type="entry name" value="PTS_EIIA_type-2_dom"/>
</dbReference>
<gene>
    <name evidence="7" type="primary">fruA_4</name>
    <name evidence="7" type="ORF">Fuma_06652</name>
</gene>
<dbReference type="InterPro" id="IPR006153">
    <property type="entry name" value="Cation/H_exchanger_TM"/>
</dbReference>
<protein>
    <submittedName>
        <fullName evidence="7">EIIABC-Fru</fullName>
    </submittedName>
</protein>
<organism evidence="7 8">
    <name type="scientific">Fuerstiella marisgermanici</name>
    <dbReference type="NCBI Taxonomy" id="1891926"/>
    <lineage>
        <taxon>Bacteria</taxon>
        <taxon>Pseudomonadati</taxon>
        <taxon>Planctomycetota</taxon>
        <taxon>Planctomycetia</taxon>
        <taxon>Planctomycetales</taxon>
        <taxon>Planctomycetaceae</taxon>
        <taxon>Fuerstiella</taxon>
    </lineage>
</organism>
<dbReference type="InterPro" id="IPR038770">
    <property type="entry name" value="Na+/solute_symporter_sf"/>
</dbReference>
<feature type="transmembrane region" description="Helical" evidence="5">
    <location>
        <begin position="368"/>
        <end position="388"/>
    </location>
</feature>
<evidence type="ECO:0000256" key="3">
    <source>
        <dbReference type="ARBA" id="ARBA00022989"/>
    </source>
</evidence>
<evidence type="ECO:0000313" key="8">
    <source>
        <dbReference type="Proteomes" id="UP000187735"/>
    </source>
</evidence>
<dbReference type="PANTHER" id="PTHR43021:SF2">
    <property type="entry name" value="CATION_H+ EXCHANGER DOMAIN-CONTAINING PROTEIN"/>
    <property type="match status" value="1"/>
</dbReference>
<feature type="transmembrane region" description="Helical" evidence="5">
    <location>
        <begin position="92"/>
        <end position="112"/>
    </location>
</feature>
<dbReference type="GO" id="GO:0015297">
    <property type="term" value="F:antiporter activity"/>
    <property type="evidence" value="ECO:0007669"/>
    <property type="project" value="InterPro"/>
</dbReference>
<dbReference type="Pfam" id="PF00359">
    <property type="entry name" value="PTS_EIIA_2"/>
    <property type="match status" value="1"/>
</dbReference>
<feature type="transmembrane region" description="Helical" evidence="5">
    <location>
        <begin position="197"/>
        <end position="217"/>
    </location>
</feature>
<reference evidence="7 8" key="1">
    <citation type="journal article" date="2016" name="Front. Microbiol.">
        <title>Fuerstia marisgermanicae gen. nov., sp. nov., an Unusual Member of the Phylum Planctomycetes from the German Wadden Sea.</title>
        <authorList>
            <person name="Kohn T."/>
            <person name="Heuer A."/>
            <person name="Jogler M."/>
            <person name="Vollmers J."/>
            <person name="Boedeker C."/>
            <person name="Bunk B."/>
            <person name="Rast P."/>
            <person name="Borchert D."/>
            <person name="Glockner I."/>
            <person name="Freese H.M."/>
            <person name="Klenk H.P."/>
            <person name="Overmann J."/>
            <person name="Kaster A.K."/>
            <person name="Rohde M."/>
            <person name="Wiegand S."/>
            <person name="Jogler C."/>
        </authorList>
    </citation>
    <scope>NUCLEOTIDE SEQUENCE [LARGE SCALE GENOMIC DNA]</scope>
    <source>
        <strain evidence="7 8">NH11</strain>
    </source>
</reference>
<dbReference type="EMBL" id="CP017641">
    <property type="protein sequence ID" value="APZ96976.1"/>
    <property type="molecule type" value="Genomic_DNA"/>
</dbReference>
<name>A0A1P8WSF1_9PLAN</name>
<feature type="domain" description="PTS EIIA type-2" evidence="6">
    <location>
        <begin position="408"/>
        <end position="554"/>
    </location>
</feature>
<proteinExistence type="predicted"/>
<keyword evidence="4 5" id="KW-0472">Membrane</keyword>
<dbReference type="STRING" id="1891926.Fuma_06652"/>
<dbReference type="Gene3D" id="3.40.930.10">
    <property type="entry name" value="Mannitol-specific EII, Chain A"/>
    <property type="match status" value="1"/>
</dbReference>
<keyword evidence="2 5" id="KW-0812">Transmembrane</keyword>
<dbReference type="GO" id="GO:0016020">
    <property type="term" value="C:membrane"/>
    <property type="evidence" value="ECO:0007669"/>
    <property type="project" value="UniProtKB-SubCell"/>
</dbReference>
<dbReference type="KEGG" id="fmr:Fuma_06652"/>
<dbReference type="PANTHER" id="PTHR43021">
    <property type="entry name" value="NA(+)/H(+) ANTIPORTER-RELATED"/>
    <property type="match status" value="1"/>
</dbReference>
<dbReference type="GO" id="GO:1902600">
    <property type="term" value="P:proton transmembrane transport"/>
    <property type="evidence" value="ECO:0007669"/>
    <property type="project" value="InterPro"/>
</dbReference>
<sequence length="568" mass="60942">MPADANVLLILAVILVVGTVSASFAKMLHLPSVTGQIVAGVLMGPSVFAVLTEQSLDSFEPLVDFALGLMAVAVGSHLNFRRLAVARRRLTLLLLFEATITPLFVFSLLMLFTDITSTAALLLATVAISTAPATVLAIVKETASKGAFVTTLVAAVALNNLACIILFELARTAALASQRAAVLTPDIAARADMSHPFISVAFSLLLGFTIGVLLILATMRIVRTDRLSVMSLIAILLTTGLTEELGLSVLLACLCMGVTLANLTPDKEEIGHRVFESFETAIFAVFFTVAGMELNFQSLAIGGLLAVIAFCGRLAGKVTAGYLSMRISGATQRFRRWIGLSLTPQAGLAVGLMLLVTDDAAFDEELRSLFLTVVLAMVLLNEIVGPILTRMSLKRSGDFGRDRARVLDFLSEQNITTTLAGPDKESAIRRLVDMTVGLHKLSIDADTLFDAVMDAENTSSTCVGEGLALPHARLDVGDKIIGAMGISREGLALDSPDQRPVHCMVLIITPTTMPERHLEVLQALAASIGRDRSIQQQLYHIDSPAHADELIHLDQQFEDWNYYLDDGE</sequence>
<evidence type="ECO:0000259" key="6">
    <source>
        <dbReference type="PROSITE" id="PS51094"/>
    </source>
</evidence>
<dbReference type="RefSeq" id="WP_077027933.1">
    <property type="nucleotide sequence ID" value="NZ_CP017641.1"/>
</dbReference>
<feature type="transmembrane region" description="Helical" evidence="5">
    <location>
        <begin position="298"/>
        <end position="316"/>
    </location>
</feature>
<accession>A0A1P8WSF1</accession>
<dbReference type="OrthoDB" id="9783404at2"/>
<comment type="subcellular location">
    <subcellularLocation>
        <location evidence="1">Membrane</location>
        <topology evidence="1">Multi-pass membrane protein</topology>
    </subcellularLocation>
</comment>
<dbReference type="PROSITE" id="PS51094">
    <property type="entry name" value="PTS_EIIA_TYPE_2"/>
    <property type="match status" value="1"/>
</dbReference>
<feature type="transmembrane region" description="Helical" evidence="5">
    <location>
        <begin position="118"/>
        <end position="139"/>
    </location>
</feature>
<evidence type="ECO:0000313" key="7">
    <source>
        <dbReference type="EMBL" id="APZ96976.1"/>
    </source>
</evidence>
<dbReference type="AlphaFoldDB" id="A0A1P8WSF1"/>
<feature type="transmembrane region" description="Helical" evidence="5">
    <location>
        <begin position="146"/>
        <end position="167"/>
    </location>
</feature>
<feature type="transmembrane region" description="Helical" evidence="5">
    <location>
        <begin position="62"/>
        <end position="80"/>
    </location>
</feature>
<feature type="transmembrane region" description="Helical" evidence="5">
    <location>
        <begin position="337"/>
        <end position="356"/>
    </location>
</feature>
<dbReference type="PROSITE" id="PS00372">
    <property type="entry name" value="PTS_EIIA_TYPE_2_HIS"/>
    <property type="match status" value="1"/>
</dbReference>
<dbReference type="Pfam" id="PF00999">
    <property type="entry name" value="Na_H_Exchanger"/>
    <property type="match status" value="1"/>
</dbReference>
<dbReference type="SUPFAM" id="SSF55804">
    <property type="entry name" value="Phoshotransferase/anion transport protein"/>
    <property type="match status" value="1"/>
</dbReference>
<feature type="transmembrane region" description="Helical" evidence="5">
    <location>
        <begin position="37"/>
        <end position="56"/>
    </location>
</feature>
<evidence type="ECO:0000256" key="2">
    <source>
        <dbReference type="ARBA" id="ARBA00022692"/>
    </source>
</evidence>
<feature type="transmembrane region" description="Helical" evidence="5">
    <location>
        <begin position="6"/>
        <end position="25"/>
    </location>
</feature>
<keyword evidence="8" id="KW-1185">Reference proteome</keyword>